<accession>A0A8X6RH92</accession>
<comment type="caution">
    <text evidence="1">The sequence shown here is derived from an EMBL/GenBank/DDBJ whole genome shotgun (WGS) entry which is preliminary data.</text>
</comment>
<keyword evidence="2" id="KW-1185">Reference proteome</keyword>
<organism evidence="1 2">
    <name type="scientific">Trichonephila clavipes</name>
    <name type="common">Golden silk orbweaver</name>
    <name type="synonym">Nephila clavipes</name>
    <dbReference type="NCBI Taxonomy" id="2585209"/>
    <lineage>
        <taxon>Eukaryota</taxon>
        <taxon>Metazoa</taxon>
        <taxon>Ecdysozoa</taxon>
        <taxon>Arthropoda</taxon>
        <taxon>Chelicerata</taxon>
        <taxon>Arachnida</taxon>
        <taxon>Araneae</taxon>
        <taxon>Araneomorphae</taxon>
        <taxon>Entelegynae</taxon>
        <taxon>Araneoidea</taxon>
        <taxon>Nephilidae</taxon>
        <taxon>Trichonephila</taxon>
    </lineage>
</organism>
<dbReference type="EMBL" id="BMAU01021185">
    <property type="protein sequence ID" value="GFX95246.1"/>
    <property type="molecule type" value="Genomic_DNA"/>
</dbReference>
<sequence>MSVIAHQTEKEWISANEKSRQRMSQTQAEGAAKQHAARLEEAHFASTSFVFYNIRKMLTKNSTSVSNMTLCCRDMRGIFQNVGCAAVKSSRRLLVVISNTCCSTIFQ</sequence>
<reference evidence="1" key="1">
    <citation type="submission" date="2020-08" db="EMBL/GenBank/DDBJ databases">
        <title>Multicomponent nature underlies the extraordinary mechanical properties of spider dragline silk.</title>
        <authorList>
            <person name="Kono N."/>
            <person name="Nakamura H."/>
            <person name="Mori M."/>
            <person name="Yoshida Y."/>
            <person name="Ohtoshi R."/>
            <person name="Malay A.D."/>
            <person name="Moran D.A.P."/>
            <person name="Tomita M."/>
            <person name="Numata K."/>
            <person name="Arakawa K."/>
        </authorList>
    </citation>
    <scope>NUCLEOTIDE SEQUENCE</scope>
</reference>
<dbReference type="Proteomes" id="UP000887159">
    <property type="component" value="Unassembled WGS sequence"/>
</dbReference>
<proteinExistence type="predicted"/>
<gene>
    <name evidence="1" type="ORF">TNCV_848371</name>
</gene>
<dbReference type="AlphaFoldDB" id="A0A8X6RH92"/>
<evidence type="ECO:0000313" key="1">
    <source>
        <dbReference type="EMBL" id="GFX95246.1"/>
    </source>
</evidence>
<evidence type="ECO:0000313" key="2">
    <source>
        <dbReference type="Proteomes" id="UP000887159"/>
    </source>
</evidence>
<protein>
    <submittedName>
        <fullName evidence="1">Uncharacterized protein</fullName>
    </submittedName>
</protein>
<name>A0A8X6RH92_TRICX</name>